<dbReference type="EMBL" id="CASHSV030000034">
    <property type="protein sequence ID" value="CAJ2643641.1"/>
    <property type="molecule type" value="Genomic_DNA"/>
</dbReference>
<protein>
    <submittedName>
        <fullName evidence="1">Uncharacterized protein</fullName>
    </submittedName>
</protein>
<gene>
    <name evidence="1" type="ORF">MILVUS5_LOCUS12829</name>
</gene>
<proteinExistence type="predicted"/>
<accession>A0ACB0JF66</accession>
<dbReference type="Proteomes" id="UP001177021">
    <property type="component" value="Unassembled WGS sequence"/>
</dbReference>
<evidence type="ECO:0000313" key="2">
    <source>
        <dbReference type="Proteomes" id="UP001177021"/>
    </source>
</evidence>
<name>A0ACB0JF66_TRIPR</name>
<comment type="caution">
    <text evidence="1">The sequence shown here is derived from an EMBL/GenBank/DDBJ whole genome shotgun (WGS) entry which is preliminary data.</text>
</comment>
<keyword evidence="2" id="KW-1185">Reference proteome</keyword>
<reference evidence="1" key="1">
    <citation type="submission" date="2023-10" db="EMBL/GenBank/DDBJ databases">
        <authorList>
            <person name="Rodriguez Cubillos JULIANA M."/>
            <person name="De Vega J."/>
        </authorList>
    </citation>
    <scope>NUCLEOTIDE SEQUENCE</scope>
</reference>
<evidence type="ECO:0000313" key="1">
    <source>
        <dbReference type="EMBL" id="CAJ2643641.1"/>
    </source>
</evidence>
<sequence length="174" mass="20120">MIFDHIWDSPAPSKVIAFSWQLLHDRIPTRSNLAVRGILVADVPWECVGCVGSVESSIHLFLHCPSALKVWYDIFRWLGLVIVIPPSLFLLFEVLRASARNVKIRKGFLLIWHATIWSLWKARNGSIFANESFAPNDIVEEIKVTSWKWSLARLKVPPCMYYEWTWDPGDCLLR</sequence>
<organism evidence="1 2">
    <name type="scientific">Trifolium pratense</name>
    <name type="common">Red clover</name>
    <dbReference type="NCBI Taxonomy" id="57577"/>
    <lineage>
        <taxon>Eukaryota</taxon>
        <taxon>Viridiplantae</taxon>
        <taxon>Streptophyta</taxon>
        <taxon>Embryophyta</taxon>
        <taxon>Tracheophyta</taxon>
        <taxon>Spermatophyta</taxon>
        <taxon>Magnoliopsida</taxon>
        <taxon>eudicotyledons</taxon>
        <taxon>Gunneridae</taxon>
        <taxon>Pentapetalae</taxon>
        <taxon>rosids</taxon>
        <taxon>fabids</taxon>
        <taxon>Fabales</taxon>
        <taxon>Fabaceae</taxon>
        <taxon>Papilionoideae</taxon>
        <taxon>50 kb inversion clade</taxon>
        <taxon>NPAAA clade</taxon>
        <taxon>Hologalegina</taxon>
        <taxon>IRL clade</taxon>
        <taxon>Trifolieae</taxon>
        <taxon>Trifolium</taxon>
    </lineage>
</organism>